<protein>
    <submittedName>
        <fullName evidence="1">Uncharacterized protein</fullName>
    </submittedName>
</protein>
<dbReference type="EMBL" id="BAUJ01000028">
    <property type="protein sequence ID" value="GAD89827.1"/>
    <property type="molecule type" value="Genomic_DNA"/>
</dbReference>
<dbReference type="RefSeq" id="WP_023404188.1">
    <property type="nucleotide sequence ID" value="NZ_BAUJ01000028.1"/>
</dbReference>
<proteinExistence type="predicted"/>
<accession>V5FLT3</accession>
<keyword evidence="2" id="KW-1185">Reference proteome</keyword>
<dbReference type="eggNOG" id="ENOG5031NSC">
    <property type="taxonomic scope" value="Bacteria"/>
</dbReference>
<evidence type="ECO:0000313" key="1">
    <source>
        <dbReference type="EMBL" id="GAD89827.1"/>
    </source>
</evidence>
<evidence type="ECO:0000313" key="2">
    <source>
        <dbReference type="Proteomes" id="UP000017800"/>
    </source>
</evidence>
<dbReference type="OrthoDB" id="1364489at2"/>
<dbReference type="AlphaFoldDB" id="V5FLT3"/>
<organism evidence="1 2">
    <name type="scientific">Vibrio halioticoli NBRC 102217</name>
    <dbReference type="NCBI Taxonomy" id="1219072"/>
    <lineage>
        <taxon>Bacteria</taxon>
        <taxon>Pseudomonadati</taxon>
        <taxon>Pseudomonadota</taxon>
        <taxon>Gammaproteobacteria</taxon>
        <taxon>Vibrionales</taxon>
        <taxon>Vibrionaceae</taxon>
        <taxon>Vibrio</taxon>
    </lineage>
</organism>
<name>V5FLT3_9VIBR</name>
<dbReference type="Proteomes" id="UP000017800">
    <property type="component" value="Unassembled WGS sequence"/>
</dbReference>
<reference evidence="1 2" key="1">
    <citation type="submission" date="2013-11" db="EMBL/GenBank/DDBJ databases">
        <title>Whole genome shotgun sequence of Vibrio halioticoli NBRC 102217.</title>
        <authorList>
            <person name="Isaki S."/>
            <person name="Kimura A."/>
            <person name="Ohji S."/>
            <person name="Hosoyama A."/>
            <person name="Fujita N."/>
            <person name="Hashimoto M."/>
            <person name="Hosoyama Y."/>
            <person name="Yamazoe A."/>
        </authorList>
    </citation>
    <scope>NUCLEOTIDE SEQUENCE [LARGE SCALE GENOMIC DNA]</scope>
    <source>
        <strain evidence="1 2">NBRC 102217</strain>
    </source>
</reference>
<gene>
    <name evidence="1" type="ORF">VHA01S_028_00260</name>
</gene>
<comment type="caution">
    <text evidence="1">The sequence shown here is derived from an EMBL/GenBank/DDBJ whole genome shotgun (WGS) entry which is preliminary data.</text>
</comment>
<sequence length="87" mass="9998">MNNGTPQDYSDDLYLVYFEVAHAQETSQDATLDVLTSFLNDKSADQIVHLEHGYQMAMPMQTIPDVVRHLTEKNIAVYQVRRGKRVE</sequence>